<dbReference type="Pfam" id="PF05193">
    <property type="entry name" value="Peptidase_M16_C"/>
    <property type="match status" value="1"/>
</dbReference>
<feature type="domain" description="Peptidase M16C associated" evidence="8">
    <location>
        <begin position="526"/>
        <end position="778"/>
    </location>
</feature>
<dbReference type="Pfam" id="PF22516">
    <property type="entry name" value="PreP_C"/>
    <property type="match status" value="1"/>
</dbReference>
<comment type="similarity">
    <text evidence="2">Belongs to the peptidase M16 family. PreP subfamily.</text>
</comment>
<dbReference type="Pfam" id="PF08367">
    <property type="entry name" value="M16C_assoc"/>
    <property type="match status" value="1"/>
</dbReference>
<comment type="subunit">
    <text evidence="3">Monomer and homodimer; homodimerization is induced by binding of the substrate.</text>
</comment>
<organism evidence="9 10">
    <name type="scientific">Lodderomyces beijingensis</name>
    <dbReference type="NCBI Taxonomy" id="1775926"/>
    <lineage>
        <taxon>Eukaryota</taxon>
        <taxon>Fungi</taxon>
        <taxon>Dikarya</taxon>
        <taxon>Ascomycota</taxon>
        <taxon>Saccharomycotina</taxon>
        <taxon>Pichiomycetes</taxon>
        <taxon>Debaryomycetaceae</taxon>
        <taxon>Candida/Lodderomyces clade</taxon>
        <taxon>Lodderomyces</taxon>
    </lineage>
</organism>
<dbReference type="EMBL" id="OZ022408">
    <property type="protein sequence ID" value="CAK9439294.1"/>
    <property type="molecule type" value="Genomic_DNA"/>
</dbReference>
<keyword evidence="5" id="KW-0482">Metalloprotease</keyword>
<dbReference type="Proteomes" id="UP001497383">
    <property type="component" value="Chromosome 4"/>
</dbReference>
<dbReference type="SUPFAM" id="SSF63411">
    <property type="entry name" value="LuxS/MPP-like metallohydrolase"/>
    <property type="match status" value="4"/>
</dbReference>
<gene>
    <name evidence="9" type="ORF">LODBEIA_P34860</name>
</gene>
<dbReference type="RefSeq" id="XP_066830424.1">
    <property type="nucleotide sequence ID" value="XM_066973601.1"/>
</dbReference>
<keyword evidence="10" id="KW-1185">Reference proteome</keyword>
<dbReference type="PANTHER" id="PTHR43016">
    <property type="entry name" value="PRESEQUENCE PROTEASE"/>
    <property type="match status" value="1"/>
</dbReference>
<reference evidence="9 10" key="1">
    <citation type="submission" date="2024-03" db="EMBL/GenBank/DDBJ databases">
        <authorList>
            <person name="Brejova B."/>
        </authorList>
    </citation>
    <scope>NUCLEOTIDE SEQUENCE [LARGE SCALE GENOMIC DNA]</scope>
    <source>
        <strain evidence="9 10">CBS 14171</strain>
    </source>
</reference>
<evidence type="ECO:0000256" key="2">
    <source>
        <dbReference type="ARBA" id="ARBA00007575"/>
    </source>
</evidence>
<evidence type="ECO:0000259" key="8">
    <source>
        <dbReference type="SMART" id="SM01264"/>
    </source>
</evidence>
<sequence length="1059" mass="119490">MLRARAVCHSRRSALSASAIAGRYYATYAASRTNSTLDQRLISKYPPGHQTHGFEILQTAPVPEFSLVAVLLKHQHTGAQHLHLDNPQDHNNVFSIAFKTNPPDSTGVPHILEHTTLCGSTKFPVRDPFFKMTNRSLSNFMNAMTGHDYTFYPFATTNRKDFENLMDVYLSSVLSPLLKSQDFLQEGWRLENADVADAKSALEFKGVVFNEMKGQYSNTMYYFYIKFLESIYPSLNNSGGDPLKMTSLSYEGLVSFHANNYHPSNSKTFTYGNLPLDDHLKRLDEYYRGFDKRVCNVDVKQPIFFASTNGGEKQSTYDVTVKGPVDTMVNKDISHQFHSSVTWYLGNPLEPRMHYELFKWKILGSLLFDGHGSPFYQELIEGGYSEDFSANSGLDSTTALFSFTVGLNFLTKEKVDRLEAKILAILQNKVVPELQNPQSVYHERVKALLHQIEIGFKKHKPDFGFGLLSALVPSWVNGVDPINQLKVEEICDIFKREFEQSGLSMFEKMLNESLLNSKTPKFKFTMEPQQDFSKVVADKEASNLKQKVEQLTTEDKESIYNRNLKLLESQAQEEDASVLPTLTMEDIAKQGDFYSIMHSNMDNTTVAKRIVDTNGLVYVYALKDIPYLPTKYYKYLPLFNSCLTNLAGTTTTTTTELETKIQMYTGGIGFGAKASTNPYNINEMKLQYSLSGAALKQNASYVYNLWHEILTETKLDAEEDVIDKLSTLIRNLAQNQINNIADRGHSYACGESNAKLTPAKYVGELMNGLPQVQLIMEMNSKLEESGKEYLANELLPILREIRRYVLRGQFRYRIVGDESIVKENEPLIAKFDHGISLSSSSTTTPPPKPEAAARGLAELLDNFNYNHRTEKQLINLPFQVGYSSLAKRGAAYSTKDGAALQILSQLYTFKTLHSKIREQNGAYGGGLNFDGLGGTLNFYSYRDPNAVKSIETFESTFAYGLDANWSDKDLTEAKLRVFQSVDAPINIASQGATSFFEDISDELRQQRRENFLSTTNSDLVDVAQRYLVGEPQNIITVIGDQELLKVDDSWKVRNLKLAQ</sequence>
<dbReference type="GeneID" id="92208682"/>
<dbReference type="InterPro" id="IPR007863">
    <property type="entry name" value="Peptidase_M16_C"/>
</dbReference>
<dbReference type="PANTHER" id="PTHR43016:SF13">
    <property type="entry name" value="PRESEQUENCE PROTEASE, MITOCHONDRIAL"/>
    <property type="match status" value="1"/>
</dbReference>
<dbReference type="Pfam" id="PF00675">
    <property type="entry name" value="Peptidase_M16"/>
    <property type="match status" value="1"/>
</dbReference>
<comment type="subcellular location">
    <subcellularLocation>
        <location evidence="1">Mitochondrion intermembrane space</location>
    </subcellularLocation>
</comment>
<accession>A0ABP0ZPJ2</accession>
<keyword evidence="5" id="KW-0645">Protease</keyword>
<evidence type="ECO:0000256" key="4">
    <source>
        <dbReference type="ARBA" id="ARBA00020167"/>
    </source>
</evidence>
<name>A0ABP0ZPJ2_9ASCO</name>
<evidence type="ECO:0000256" key="6">
    <source>
        <dbReference type="ARBA" id="ARBA00034552"/>
    </source>
</evidence>
<dbReference type="SMART" id="SM01264">
    <property type="entry name" value="M16C_associated"/>
    <property type="match status" value="1"/>
</dbReference>
<dbReference type="InterPro" id="IPR011249">
    <property type="entry name" value="Metalloenz_LuxS/M16"/>
</dbReference>
<evidence type="ECO:0000256" key="1">
    <source>
        <dbReference type="ARBA" id="ARBA00004569"/>
    </source>
</evidence>
<evidence type="ECO:0000313" key="10">
    <source>
        <dbReference type="Proteomes" id="UP001497383"/>
    </source>
</evidence>
<proteinExistence type="inferred from homology"/>
<keyword evidence="5" id="KW-0378">Hydrolase</keyword>
<evidence type="ECO:0000256" key="5">
    <source>
        <dbReference type="ARBA" id="ARBA00023049"/>
    </source>
</evidence>
<protein>
    <recommendedName>
        <fullName evidence="4">Presequence protease, mitochondrial</fullName>
    </recommendedName>
    <alternativeName>
        <fullName evidence="6">Pitrilysin metalloproteinase</fullName>
    </alternativeName>
</protein>
<evidence type="ECO:0000313" key="9">
    <source>
        <dbReference type="EMBL" id="CAK9439294.1"/>
    </source>
</evidence>
<evidence type="ECO:0000256" key="7">
    <source>
        <dbReference type="ARBA" id="ARBA00045897"/>
    </source>
</evidence>
<comment type="function">
    <text evidence="7">Degrades mitochondrial transit peptides after their cleavage in the intermembrane space or in the matrix, and presequence peptides; clearance of these peptides is required to keep the presequence processing machinery running. Preferentially cleaves the N-terminal side of paired basic amino acid residues. Also degrades other unstructured peptides. May function as an ATP-dependent peptidase as opposed to a metalloendopeptidase.</text>
</comment>
<dbReference type="Gene3D" id="3.30.830.10">
    <property type="entry name" value="Metalloenzyme, LuxS/M16 peptidase-like"/>
    <property type="match status" value="4"/>
</dbReference>
<dbReference type="InterPro" id="IPR011765">
    <property type="entry name" value="Pept_M16_N"/>
</dbReference>
<dbReference type="InterPro" id="IPR055130">
    <property type="entry name" value="PreP_C"/>
</dbReference>
<dbReference type="InterPro" id="IPR013578">
    <property type="entry name" value="Peptidase_M16C_assoc"/>
</dbReference>
<evidence type="ECO:0000256" key="3">
    <source>
        <dbReference type="ARBA" id="ARBA00011853"/>
    </source>
</evidence>